<dbReference type="Proteomes" id="UP000305067">
    <property type="component" value="Unassembled WGS sequence"/>
</dbReference>
<protein>
    <submittedName>
        <fullName evidence="1">Uncharacterized protein</fullName>
    </submittedName>
</protein>
<proteinExistence type="predicted"/>
<dbReference type="OrthoDB" id="3054417at2759"/>
<name>A0A5C3Q388_9AGAR</name>
<feature type="non-terminal residue" evidence="1">
    <location>
        <position position="59"/>
    </location>
</feature>
<gene>
    <name evidence="1" type="ORF">BDV98DRAFT_641112</name>
</gene>
<organism evidence="1 2">
    <name type="scientific">Pterulicium gracile</name>
    <dbReference type="NCBI Taxonomy" id="1884261"/>
    <lineage>
        <taxon>Eukaryota</taxon>
        <taxon>Fungi</taxon>
        <taxon>Dikarya</taxon>
        <taxon>Basidiomycota</taxon>
        <taxon>Agaricomycotina</taxon>
        <taxon>Agaricomycetes</taxon>
        <taxon>Agaricomycetidae</taxon>
        <taxon>Agaricales</taxon>
        <taxon>Pleurotineae</taxon>
        <taxon>Pterulaceae</taxon>
        <taxon>Pterulicium</taxon>
    </lineage>
</organism>
<sequence>MKKIHVVTCPQVERALAVWVRHMEDNWQETMSGTMLRAKCTCFKKCMDISTEQRLEVEG</sequence>
<evidence type="ECO:0000313" key="2">
    <source>
        <dbReference type="Proteomes" id="UP000305067"/>
    </source>
</evidence>
<evidence type="ECO:0000313" key="1">
    <source>
        <dbReference type="EMBL" id="TFK95617.1"/>
    </source>
</evidence>
<dbReference type="AlphaFoldDB" id="A0A5C3Q388"/>
<dbReference type="EMBL" id="ML178879">
    <property type="protein sequence ID" value="TFK95617.1"/>
    <property type="molecule type" value="Genomic_DNA"/>
</dbReference>
<keyword evidence="2" id="KW-1185">Reference proteome</keyword>
<reference evidence="1 2" key="1">
    <citation type="journal article" date="2019" name="Nat. Ecol. Evol.">
        <title>Megaphylogeny resolves global patterns of mushroom evolution.</title>
        <authorList>
            <person name="Varga T."/>
            <person name="Krizsan K."/>
            <person name="Foldi C."/>
            <person name="Dima B."/>
            <person name="Sanchez-Garcia M."/>
            <person name="Sanchez-Ramirez S."/>
            <person name="Szollosi G.J."/>
            <person name="Szarkandi J.G."/>
            <person name="Papp V."/>
            <person name="Albert L."/>
            <person name="Andreopoulos W."/>
            <person name="Angelini C."/>
            <person name="Antonin V."/>
            <person name="Barry K.W."/>
            <person name="Bougher N.L."/>
            <person name="Buchanan P."/>
            <person name="Buyck B."/>
            <person name="Bense V."/>
            <person name="Catcheside P."/>
            <person name="Chovatia M."/>
            <person name="Cooper J."/>
            <person name="Damon W."/>
            <person name="Desjardin D."/>
            <person name="Finy P."/>
            <person name="Geml J."/>
            <person name="Haridas S."/>
            <person name="Hughes K."/>
            <person name="Justo A."/>
            <person name="Karasinski D."/>
            <person name="Kautmanova I."/>
            <person name="Kiss B."/>
            <person name="Kocsube S."/>
            <person name="Kotiranta H."/>
            <person name="LaButti K.M."/>
            <person name="Lechner B.E."/>
            <person name="Liimatainen K."/>
            <person name="Lipzen A."/>
            <person name="Lukacs Z."/>
            <person name="Mihaltcheva S."/>
            <person name="Morgado L.N."/>
            <person name="Niskanen T."/>
            <person name="Noordeloos M.E."/>
            <person name="Ohm R.A."/>
            <person name="Ortiz-Santana B."/>
            <person name="Ovrebo C."/>
            <person name="Racz N."/>
            <person name="Riley R."/>
            <person name="Savchenko A."/>
            <person name="Shiryaev A."/>
            <person name="Soop K."/>
            <person name="Spirin V."/>
            <person name="Szebenyi C."/>
            <person name="Tomsovsky M."/>
            <person name="Tulloss R.E."/>
            <person name="Uehling J."/>
            <person name="Grigoriev I.V."/>
            <person name="Vagvolgyi C."/>
            <person name="Papp T."/>
            <person name="Martin F.M."/>
            <person name="Miettinen O."/>
            <person name="Hibbett D.S."/>
            <person name="Nagy L.G."/>
        </authorList>
    </citation>
    <scope>NUCLEOTIDE SEQUENCE [LARGE SCALE GENOMIC DNA]</scope>
    <source>
        <strain evidence="1 2">CBS 309.79</strain>
    </source>
</reference>
<accession>A0A5C3Q388</accession>